<protein>
    <submittedName>
        <fullName evidence="2">Uncharacterized protein</fullName>
    </submittedName>
</protein>
<accession>A0A8H6IY53</accession>
<feature type="region of interest" description="Disordered" evidence="1">
    <location>
        <begin position="1"/>
        <end position="38"/>
    </location>
</feature>
<evidence type="ECO:0000256" key="1">
    <source>
        <dbReference type="SAM" id="MobiDB-lite"/>
    </source>
</evidence>
<dbReference type="EMBL" id="WIGN01000251">
    <property type="protein sequence ID" value="KAF6803024.1"/>
    <property type="molecule type" value="Genomic_DNA"/>
</dbReference>
<organism evidence="2 3">
    <name type="scientific">Colletotrichum sojae</name>
    <dbReference type="NCBI Taxonomy" id="2175907"/>
    <lineage>
        <taxon>Eukaryota</taxon>
        <taxon>Fungi</taxon>
        <taxon>Dikarya</taxon>
        <taxon>Ascomycota</taxon>
        <taxon>Pezizomycotina</taxon>
        <taxon>Sordariomycetes</taxon>
        <taxon>Hypocreomycetidae</taxon>
        <taxon>Glomerellales</taxon>
        <taxon>Glomerellaceae</taxon>
        <taxon>Colletotrichum</taxon>
        <taxon>Colletotrichum orchidearum species complex</taxon>
    </lineage>
</organism>
<sequence length="139" mass="14732">MRSKQRLTENEAVDRGMNGGGEGPAENGDNQGEEETRAAVTIVSQGLAVSRLFPGGKWIRTRGSGAELLPVRVVLVRGACRADPGPSAGGGDSVRDCRGFGSSWSVLARLRAPAEEQMTAGCHLESRNITCLEEKPRVV</sequence>
<keyword evidence="3" id="KW-1185">Reference proteome</keyword>
<proteinExistence type="predicted"/>
<evidence type="ECO:0000313" key="3">
    <source>
        <dbReference type="Proteomes" id="UP000652219"/>
    </source>
</evidence>
<feature type="compositionally biased region" description="Basic and acidic residues" evidence="1">
    <location>
        <begin position="1"/>
        <end position="14"/>
    </location>
</feature>
<dbReference type="AlphaFoldDB" id="A0A8H6IY53"/>
<gene>
    <name evidence="2" type="ORF">CSOJ01_11193</name>
</gene>
<evidence type="ECO:0000313" key="2">
    <source>
        <dbReference type="EMBL" id="KAF6803024.1"/>
    </source>
</evidence>
<comment type="caution">
    <text evidence="2">The sequence shown here is derived from an EMBL/GenBank/DDBJ whole genome shotgun (WGS) entry which is preliminary data.</text>
</comment>
<dbReference type="Proteomes" id="UP000652219">
    <property type="component" value="Unassembled WGS sequence"/>
</dbReference>
<reference evidence="2 3" key="1">
    <citation type="journal article" date="2020" name="Phytopathology">
        <title>Genome Sequence Resources of Colletotrichum truncatum, C. plurivorum, C. musicola, and C. sojae: Four Species Pathogenic to Soybean (Glycine max).</title>
        <authorList>
            <person name="Rogerio F."/>
            <person name="Boufleur T.R."/>
            <person name="Ciampi-Guillardi M."/>
            <person name="Sukno S.A."/>
            <person name="Thon M.R."/>
            <person name="Massola Junior N.S."/>
            <person name="Baroncelli R."/>
        </authorList>
    </citation>
    <scope>NUCLEOTIDE SEQUENCE [LARGE SCALE GENOMIC DNA]</scope>
    <source>
        <strain evidence="2 3">LFN0009</strain>
    </source>
</reference>
<name>A0A8H6IY53_9PEZI</name>